<reference evidence="3" key="1">
    <citation type="submission" date="2017-09" db="EMBL/GenBank/DDBJ databases">
        <title>Depth-based differentiation of microbial function through sediment-hosted aquifers and enrichment of novel symbionts in the deep terrestrial subsurface.</title>
        <authorList>
            <person name="Probst A.J."/>
            <person name="Ladd B."/>
            <person name="Jarett J.K."/>
            <person name="Geller-Mcgrath D.E."/>
            <person name="Sieber C.M.K."/>
            <person name="Emerson J.B."/>
            <person name="Anantharaman K."/>
            <person name="Thomas B.C."/>
            <person name="Malmstrom R."/>
            <person name="Stieglmeier M."/>
            <person name="Klingl A."/>
            <person name="Woyke T."/>
            <person name="Ryan C.M."/>
            <person name="Banfield J.F."/>
        </authorList>
    </citation>
    <scope>NUCLEOTIDE SEQUENCE [LARGE SCALE GENOMIC DNA]</scope>
</reference>
<feature type="region of interest" description="Disordered" evidence="1">
    <location>
        <begin position="55"/>
        <end position="79"/>
    </location>
</feature>
<comment type="caution">
    <text evidence="2">The sequence shown here is derived from an EMBL/GenBank/DDBJ whole genome shotgun (WGS) entry which is preliminary data.</text>
</comment>
<protein>
    <submittedName>
        <fullName evidence="2">Uncharacterized protein</fullName>
    </submittedName>
</protein>
<evidence type="ECO:0000313" key="3">
    <source>
        <dbReference type="Proteomes" id="UP000230108"/>
    </source>
</evidence>
<dbReference type="Proteomes" id="UP000230108">
    <property type="component" value="Unassembled WGS sequence"/>
</dbReference>
<evidence type="ECO:0000256" key="1">
    <source>
        <dbReference type="SAM" id="MobiDB-lite"/>
    </source>
</evidence>
<accession>A0A2M7QE30</accession>
<organism evidence="2 3">
    <name type="scientific">Candidatus Roizmanbacteria bacterium CG_4_10_14_0_8_um_filter_39_9</name>
    <dbReference type="NCBI Taxonomy" id="1974829"/>
    <lineage>
        <taxon>Bacteria</taxon>
        <taxon>Candidatus Roizmaniibacteriota</taxon>
    </lineage>
</organism>
<feature type="compositionally biased region" description="Basic and acidic residues" evidence="1">
    <location>
        <begin position="55"/>
        <end position="77"/>
    </location>
</feature>
<evidence type="ECO:0000313" key="2">
    <source>
        <dbReference type="EMBL" id="PIY69484.1"/>
    </source>
</evidence>
<dbReference type="AlphaFoldDB" id="A0A2M7QE30"/>
<name>A0A2M7QE30_9BACT</name>
<proteinExistence type="predicted"/>
<sequence length="1176" mass="135238">MSSTTPEQSKPQITPDQFLNAIQEKVNQMSKEEIAKAIEQVKEAAASVKQVVDAKVEREHHGQVDFTGDPKEKDSPKAKAQSVKEVVQEVLTAMKTPGKELSPSALKQVTPQADSTGKAILTRLSQAFPDVNNDISEQTAPYIYDIIQKALSGEITDSRSMRDELIQNEVLSVVSPEAFKKVKNVFVEAAKDMGIAESVANAQFGVDEERRSSKGAHGMGDYTWQQTYASYFNPGDREFVESLYSPTKFVEFVEDMQKDKAKELVKDVHSKEVRVEVSKDIERKIVDLFGKLYTRLDQEKPSEFFHEIEQQDIMKGILPVKNELKRRMSLLATEIDQAIERGIIKDPHLWQSAEVKDEIADLQYKTLDGQDRTKGRHRLNPYIEPVEAHGGHFIHYLDQIADHYIEARKYTHNARAIFLHPVDHEKGFYSQLQHFSEEMTTVDFDQMMALPDNEVFRDAFSLYDKMVEEKFATNDWKHFPTMFELKQNSLRNQIEEDVYEKLKLMYGAQMKKGDMTEARLEAALSMAVGASRGMFLTEIEKAAYADPHVTEEGKNTFASYYNQDNGALIAFNPMHFHLRWQTQNTIDPILFTPVEGTEKGSKYASLFSDHRDLWKKMQSFRDSFVNGREPTGLEGQTLFSDFLMNVGKVGGPLQRKGWRTGYMLEPLYIRDPDDPTGQGYDMMRSWQRLENIGYEMAQDYVEKIDSRQKGFIGAYKGAVYEKKAELFKYIYGKYFEADPEGMEKYLKGLRSEVKDGVLDKIRAGKSAPKDIREEIEKEASTLFLHRALARMLAERIPTKILRLDRDRFSKNGISRWRQIALDMNLSTQDFDSLMQDLLMGEQLLRKEVSKGMHDMVDKHVDPWHHGDIEYKLTEEKLGQLLDKKLSPARIAQLQELLRNIHNKYSKNTEFLDKIFTPYLKDKEYKFTLAVDEVDLSFIPWRGGGARVLPRAIADIASVEKNVAGELVKLPKTLAEIATNGKRDFTPIIEIMKKCYGSIDAIIGTDYAMRIVHNIAAMTINYFKKDTRARWAYGLFGIGKANSIAAERAGRGRAWEWDSTEIDRFCYALETRGLLELDGLNVSNSKPEYTPIYVNLPFMKTPLKLPYSMKLFGKEIPLFQKRKPDYTWTTKKLREKFGGNWKDITFDFVNRYIPFVIAWLLWKFIQDSLKETEGKKK</sequence>
<dbReference type="EMBL" id="PFLF01000011">
    <property type="protein sequence ID" value="PIY69484.1"/>
    <property type="molecule type" value="Genomic_DNA"/>
</dbReference>
<gene>
    <name evidence="2" type="ORF">COY90_00425</name>
</gene>